<gene>
    <name evidence="2" type="ORF">PILCRDRAFT_813246</name>
</gene>
<feature type="transmembrane region" description="Helical" evidence="1">
    <location>
        <begin position="237"/>
        <end position="255"/>
    </location>
</feature>
<keyword evidence="1" id="KW-0472">Membrane</keyword>
<evidence type="ECO:0000256" key="1">
    <source>
        <dbReference type="SAM" id="Phobius"/>
    </source>
</evidence>
<evidence type="ECO:0000313" key="2">
    <source>
        <dbReference type="EMBL" id="KIM89318.1"/>
    </source>
</evidence>
<feature type="transmembrane region" description="Helical" evidence="1">
    <location>
        <begin position="121"/>
        <end position="144"/>
    </location>
</feature>
<evidence type="ECO:0000313" key="3">
    <source>
        <dbReference type="Proteomes" id="UP000054166"/>
    </source>
</evidence>
<dbReference type="InParanoid" id="A0A0C3BS17"/>
<proteinExistence type="predicted"/>
<name>A0A0C3BS17_PILCF</name>
<feature type="transmembrane region" description="Helical" evidence="1">
    <location>
        <begin position="58"/>
        <end position="76"/>
    </location>
</feature>
<reference evidence="3" key="2">
    <citation type="submission" date="2015-01" db="EMBL/GenBank/DDBJ databases">
        <title>Evolutionary Origins and Diversification of the Mycorrhizal Mutualists.</title>
        <authorList>
            <consortium name="DOE Joint Genome Institute"/>
            <consortium name="Mycorrhizal Genomics Consortium"/>
            <person name="Kohler A."/>
            <person name="Kuo A."/>
            <person name="Nagy L.G."/>
            <person name="Floudas D."/>
            <person name="Copeland A."/>
            <person name="Barry K.W."/>
            <person name="Cichocki N."/>
            <person name="Veneault-Fourrey C."/>
            <person name="LaButti K."/>
            <person name="Lindquist E.A."/>
            <person name="Lipzen A."/>
            <person name="Lundell T."/>
            <person name="Morin E."/>
            <person name="Murat C."/>
            <person name="Riley R."/>
            <person name="Ohm R."/>
            <person name="Sun H."/>
            <person name="Tunlid A."/>
            <person name="Henrissat B."/>
            <person name="Grigoriev I.V."/>
            <person name="Hibbett D.S."/>
            <person name="Martin F."/>
        </authorList>
    </citation>
    <scope>NUCLEOTIDE SEQUENCE [LARGE SCALE GENOMIC DNA]</scope>
    <source>
        <strain evidence="3">F 1598</strain>
    </source>
</reference>
<dbReference type="AlphaFoldDB" id="A0A0C3BS17"/>
<feature type="transmembrane region" description="Helical" evidence="1">
    <location>
        <begin position="88"/>
        <end position="109"/>
    </location>
</feature>
<dbReference type="OrthoDB" id="2626017at2759"/>
<keyword evidence="1" id="KW-1133">Transmembrane helix</keyword>
<dbReference type="STRING" id="765440.A0A0C3BS17"/>
<feature type="transmembrane region" description="Helical" evidence="1">
    <location>
        <begin position="164"/>
        <end position="183"/>
    </location>
</feature>
<feature type="transmembrane region" description="Helical" evidence="1">
    <location>
        <begin position="20"/>
        <end position="37"/>
    </location>
</feature>
<keyword evidence="3" id="KW-1185">Reference proteome</keyword>
<reference evidence="2 3" key="1">
    <citation type="submission" date="2014-04" db="EMBL/GenBank/DDBJ databases">
        <authorList>
            <consortium name="DOE Joint Genome Institute"/>
            <person name="Kuo A."/>
            <person name="Tarkka M."/>
            <person name="Buscot F."/>
            <person name="Kohler A."/>
            <person name="Nagy L.G."/>
            <person name="Floudas D."/>
            <person name="Copeland A."/>
            <person name="Barry K.W."/>
            <person name="Cichocki N."/>
            <person name="Veneault-Fourrey C."/>
            <person name="LaButti K."/>
            <person name="Lindquist E.A."/>
            <person name="Lipzen A."/>
            <person name="Lundell T."/>
            <person name="Morin E."/>
            <person name="Murat C."/>
            <person name="Sun H."/>
            <person name="Tunlid A."/>
            <person name="Henrissat B."/>
            <person name="Grigoriev I.V."/>
            <person name="Hibbett D.S."/>
            <person name="Martin F."/>
            <person name="Nordberg H.P."/>
            <person name="Cantor M.N."/>
            <person name="Hua S.X."/>
        </authorList>
    </citation>
    <scope>NUCLEOTIDE SEQUENCE [LARGE SCALE GENOMIC DNA]</scope>
    <source>
        <strain evidence="2 3">F 1598</strain>
    </source>
</reference>
<sequence>MATQLPPSLDLPPHLSAHKYFFVCTLTVAAWDTLVLSPRSWRMVKAKDGWPVLKILYNFLRIFMPVEFIVVGVAFFDTKFTQSQCQKFYLFEPICTAVLLAATSVVHVIRIHGIYDKNRSVLMALSALFAVQIVVTAICCGFYRSIPLLEGQGCIAGPKHNWVGIYWIGPTLMYSASFGLALLRSFQSRTARPITLWKLMLRDGLNLYGAIWIVNMVNMLFWFIVTPTGPDDSIKTIVTSMAAVLTTSMTLRIILSVRGSLVYGGSFAGASTAATGTSRSTHVITTNRSHGGVGAGHTYDLSQVSKVAEGGGEWNLSDSDGKSSVNGPKGILPVGSHGVDVGRDGVKITIDQEVEYDTYPRPK</sequence>
<feature type="transmembrane region" description="Helical" evidence="1">
    <location>
        <begin position="204"/>
        <end position="225"/>
    </location>
</feature>
<organism evidence="2 3">
    <name type="scientific">Piloderma croceum (strain F 1598)</name>
    <dbReference type="NCBI Taxonomy" id="765440"/>
    <lineage>
        <taxon>Eukaryota</taxon>
        <taxon>Fungi</taxon>
        <taxon>Dikarya</taxon>
        <taxon>Basidiomycota</taxon>
        <taxon>Agaricomycotina</taxon>
        <taxon>Agaricomycetes</taxon>
        <taxon>Agaricomycetidae</taxon>
        <taxon>Atheliales</taxon>
        <taxon>Atheliaceae</taxon>
        <taxon>Piloderma</taxon>
    </lineage>
</organism>
<dbReference type="EMBL" id="KN832975">
    <property type="protein sequence ID" value="KIM89318.1"/>
    <property type="molecule type" value="Genomic_DNA"/>
</dbReference>
<keyword evidence="1" id="KW-0812">Transmembrane</keyword>
<dbReference type="Proteomes" id="UP000054166">
    <property type="component" value="Unassembled WGS sequence"/>
</dbReference>
<dbReference type="HOGENOM" id="CLU_064338_0_0_1"/>
<protein>
    <submittedName>
        <fullName evidence="2">Uncharacterized protein</fullName>
    </submittedName>
</protein>
<accession>A0A0C3BS17</accession>